<dbReference type="EMBL" id="CYZX01000005">
    <property type="protein sequence ID" value="CUO06256.1"/>
    <property type="molecule type" value="Genomic_DNA"/>
</dbReference>
<evidence type="ECO:0000313" key="1">
    <source>
        <dbReference type="EMBL" id="CUO06256.1"/>
    </source>
</evidence>
<dbReference type="RefSeq" id="WP_055264324.1">
    <property type="nucleotide sequence ID" value="NZ_CABIXQ010000005.1"/>
</dbReference>
<reference evidence="1 2" key="1">
    <citation type="submission" date="2015-09" db="EMBL/GenBank/DDBJ databases">
        <authorList>
            <consortium name="Pathogen Informatics"/>
        </authorList>
    </citation>
    <scope>NUCLEOTIDE SEQUENCE [LARGE SCALE GENOMIC DNA]</scope>
    <source>
        <strain evidence="1 2">2789STDY5834856</strain>
    </source>
</reference>
<gene>
    <name evidence="1" type="ORF">ERS852471_00880</name>
</gene>
<dbReference type="AlphaFoldDB" id="A0A174C3G4"/>
<dbReference type="OrthoDB" id="1909201at2"/>
<proteinExistence type="predicted"/>
<evidence type="ECO:0000313" key="2">
    <source>
        <dbReference type="Proteomes" id="UP000095594"/>
    </source>
</evidence>
<sequence>MGRKKLNKVLKSTKYCDLLSQASLNDDQYTYCIERIYVKAKKMEEIRFTLYKETLNSGNRYIPRSLDVTEIELIKLIRSSLEGNVFSSGFIKMLKEEINKV</sequence>
<dbReference type="Proteomes" id="UP000095594">
    <property type="component" value="Unassembled WGS sequence"/>
</dbReference>
<name>A0A174C3G4_9CLOT</name>
<organism evidence="1 2">
    <name type="scientific">Clostridium disporicum</name>
    <dbReference type="NCBI Taxonomy" id="84024"/>
    <lineage>
        <taxon>Bacteria</taxon>
        <taxon>Bacillati</taxon>
        <taxon>Bacillota</taxon>
        <taxon>Clostridia</taxon>
        <taxon>Eubacteriales</taxon>
        <taxon>Clostridiaceae</taxon>
        <taxon>Clostridium</taxon>
    </lineage>
</organism>
<protein>
    <submittedName>
        <fullName evidence="1">Uncharacterized protein</fullName>
    </submittedName>
</protein>
<accession>A0A174C3G4</accession>